<comment type="caution">
    <text evidence="2">The sequence shown here is derived from an EMBL/GenBank/DDBJ whole genome shotgun (WGS) entry which is preliminary data.</text>
</comment>
<dbReference type="EMBL" id="LAZR01003753">
    <property type="protein sequence ID" value="KKN15045.1"/>
    <property type="molecule type" value="Genomic_DNA"/>
</dbReference>
<gene>
    <name evidence="2" type="ORF">LCGC14_0990080</name>
</gene>
<dbReference type="AlphaFoldDB" id="A0A0F9N5Z5"/>
<name>A0A0F9N5Z5_9ZZZZ</name>
<protein>
    <submittedName>
        <fullName evidence="2">Uncharacterized protein</fullName>
    </submittedName>
</protein>
<reference evidence="2" key="1">
    <citation type="journal article" date="2015" name="Nature">
        <title>Complex archaea that bridge the gap between prokaryotes and eukaryotes.</title>
        <authorList>
            <person name="Spang A."/>
            <person name="Saw J.H."/>
            <person name="Jorgensen S.L."/>
            <person name="Zaremba-Niedzwiedzka K."/>
            <person name="Martijn J."/>
            <person name="Lind A.E."/>
            <person name="van Eijk R."/>
            <person name="Schleper C."/>
            <person name="Guy L."/>
            <person name="Ettema T.J."/>
        </authorList>
    </citation>
    <scope>NUCLEOTIDE SEQUENCE</scope>
</reference>
<feature type="region of interest" description="Disordered" evidence="1">
    <location>
        <begin position="106"/>
        <end position="172"/>
    </location>
</feature>
<evidence type="ECO:0000256" key="1">
    <source>
        <dbReference type="SAM" id="MobiDB-lite"/>
    </source>
</evidence>
<evidence type="ECO:0000313" key="2">
    <source>
        <dbReference type="EMBL" id="KKN15045.1"/>
    </source>
</evidence>
<proteinExistence type="predicted"/>
<organism evidence="2">
    <name type="scientific">marine sediment metagenome</name>
    <dbReference type="NCBI Taxonomy" id="412755"/>
    <lineage>
        <taxon>unclassified sequences</taxon>
        <taxon>metagenomes</taxon>
        <taxon>ecological metagenomes</taxon>
    </lineage>
</organism>
<sequence length="172" mass="18836">MDAATVDQPFRGRLADDGRVHVGGELDPGQWIGRVGFFGDSIFLITGQVSTGQVSTGAGIAGICVEFHADSGSFVNLGPFHPRNLRVRKHFRRFVDILRRKADFSRNPRKVPSPSTFARYPSSRSDHPTVGQLGVRAHLQQFDEDAETDGCPPRCGHSQERSVTGPPRKAVD</sequence>
<accession>A0A0F9N5Z5</accession>